<name>A0A109BGH4_HYPSL</name>
<dbReference type="CDD" id="cd18720">
    <property type="entry name" value="PIN_YqxD-like"/>
    <property type="match status" value="1"/>
</dbReference>
<comment type="caution">
    <text evidence="3">The sequence shown here is derived from an EMBL/GenBank/DDBJ whole genome shotgun (WGS) entry which is preliminary data.</text>
</comment>
<evidence type="ECO:0000256" key="1">
    <source>
        <dbReference type="ARBA" id="ARBA00008522"/>
    </source>
</evidence>
<accession>A0A109BGH4</accession>
<evidence type="ECO:0000313" key="4">
    <source>
        <dbReference type="Proteomes" id="UP000059074"/>
    </source>
</evidence>
<dbReference type="NCBIfam" id="NF001095">
    <property type="entry name" value="PRK00124.1"/>
    <property type="match status" value="1"/>
</dbReference>
<dbReference type="PANTHER" id="PTHR35146">
    <property type="entry name" value="UPF0178 PROTEIN YAII"/>
    <property type="match status" value="1"/>
</dbReference>
<dbReference type="EMBL" id="LMTR01000058">
    <property type="protein sequence ID" value="KWT68374.1"/>
    <property type="molecule type" value="Genomic_DNA"/>
</dbReference>
<dbReference type="PANTHER" id="PTHR35146:SF1">
    <property type="entry name" value="UPF0178 PROTEIN YAII"/>
    <property type="match status" value="1"/>
</dbReference>
<dbReference type="RefSeq" id="WP_198151101.1">
    <property type="nucleotide sequence ID" value="NZ_LMTR01000058.1"/>
</dbReference>
<dbReference type="Pfam" id="PF02639">
    <property type="entry name" value="DUF188"/>
    <property type="match status" value="1"/>
</dbReference>
<evidence type="ECO:0000256" key="2">
    <source>
        <dbReference type="HAMAP-Rule" id="MF_00489"/>
    </source>
</evidence>
<organism evidence="3 4">
    <name type="scientific">Hyphomicrobium sulfonivorans</name>
    <dbReference type="NCBI Taxonomy" id="121290"/>
    <lineage>
        <taxon>Bacteria</taxon>
        <taxon>Pseudomonadati</taxon>
        <taxon>Pseudomonadota</taxon>
        <taxon>Alphaproteobacteria</taxon>
        <taxon>Hyphomicrobiales</taxon>
        <taxon>Hyphomicrobiaceae</taxon>
        <taxon>Hyphomicrobium</taxon>
    </lineage>
</organism>
<dbReference type="PATRIC" id="fig|121290.4.peg.146"/>
<dbReference type="AlphaFoldDB" id="A0A109BGH4"/>
<proteinExistence type="inferred from homology"/>
<dbReference type="Proteomes" id="UP000059074">
    <property type="component" value="Unassembled WGS sequence"/>
</dbReference>
<comment type="similarity">
    <text evidence="1 2">Belongs to the UPF0178 family.</text>
</comment>
<protein>
    <recommendedName>
        <fullName evidence="2">UPF0178 protein APY04_1824</fullName>
    </recommendedName>
</protein>
<evidence type="ECO:0000313" key="3">
    <source>
        <dbReference type="EMBL" id="KWT68374.1"/>
    </source>
</evidence>
<dbReference type="HAMAP" id="MF_00489">
    <property type="entry name" value="UPF0178"/>
    <property type="match status" value="1"/>
</dbReference>
<sequence length="159" mass="17069">MTTAAPSSSPAIFIDADACPVKDEAVRVAERHGLPVHFVSNAWMRLPEGPLIKRVIVPEGPDIADDWIAEHIGPNDVAVTADIPLAARCLKKGAQAIGPTGKPFTESSIGMALAMRELSAHLRETGESKGYNASFTRQDRSRFLEALELAVRRAIGASR</sequence>
<keyword evidence="4" id="KW-1185">Reference proteome</keyword>
<reference evidence="3 4" key="1">
    <citation type="submission" date="2015-10" db="EMBL/GenBank/DDBJ databases">
        <title>Transcriptomic analysis of a linuron degrading triple-species bacterial consortium.</title>
        <authorList>
            <person name="Albers P."/>
        </authorList>
    </citation>
    <scope>NUCLEOTIDE SEQUENCE [LARGE SCALE GENOMIC DNA]</scope>
    <source>
        <strain evidence="3 4">WDL6</strain>
    </source>
</reference>
<gene>
    <name evidence="3" type="ORF">APY04_1824</name>
</gene>
<dbReference type="InterPro" id="IPR003791">
    <property type="entry name" value="UPF0178"/>
</dbReference>